<proteinExistence type="predicted"/>
<feature type="transmembrane region" description="Helical" evidence="2">
    <location>
        <begin position="892"/>
        <end position="914"/>
    </location>
</feature>
<feature type="compositionally biased region" description="Polar residues" evidence="1">
    <location>
        <begin position="375"/>
        <end position="390"/>
    </location>
</feature>
<dbReference type="Proteomes" id="UP000018735">
    <property type="component" value="Chromosome"/>
</dbReference>
<gene>
    <name evidence="3" type="ORF">GCW_01085</name>
</gene>
<evidence type="ECO:0000256" key="2">
    <source>
        <dbReference type="SAM" id="Phobius"/>
    </source>
</evidence>
<sequence>MKVSFDYLLKSFIIFVLLVLSIVGITFGSIKTAELTPKGRFYNGDINTTIYFSPYELKTDENQNNAVELNQTFDFSQPRNTEQTELIPQQAWTNLANSYSQKLFALGFSEINVAFNDNIPLPANNQVDRSWLNSNNTLPALVISVNKTLEKTPNERERIFDERLKRTIQTTLNNQYNLTLETTDGYVLLDNNEIIKDSIRVIQPSASSTNSGLSFEVKLKNNQKFASNSDNSNQVLDYFVNLIPKSSDYFTSNGQGSVEDIRNRLFVSNNTTDVLGNRNLILWNDKLGALNYVRNIFNVVQNSNQWFALSNTEQALWNFLHATGGYEPSANVKNLVAPFKSAQDIQLNDLYYIYAEPKAYVAAAADAKDKPEEITTPQGSRNPRSSTPTDFSGLFSPFILYELRTTNVDGSESQLLNSLFPTNITINNNGDAVLSLTQRLNSSATYMNFDYNQANSLATLIRESSPNNTFYVVDNSSTINQPLVNKTFINLSQYQSGFLAVGIILLFLSLIMIVGFKVQGFFGIFALILSAVITFLIYSRFNAFVDLFSFIGLIGVIIFNFLVQLFINLNFKRNVSNKISLLESWRSTHNKTFLKAVDLYLILLVIGLFMSFISKYESQSIGILLIISSLIGFFINYGLSVLLVKIFNSINNFSPKFYLYKHTYKNLESISGNLSKDAMAFNDLVITIDEQVDKTFSKNYKYQIMDKRSLVALLLFVGLIILGGFALSNFINRSFFINSDSLYDSLNTILIALGSTTLIGLAYFLLRYQWIVIIGYLFYGLVNFGIILGVLFLSRNIVSSDFGYLFLLISLFSYIYSLANFVFVTTNLYSYFNLQEIYQPQSVKKIVNNTAVATIDLYLYSTIISTAVYFIFYGLNYGGGGLNLNDEFNQQLVYFGVFSLFNVSLININAIFLLNPLIGLLMIKKSNTNSIYWSKVSLKTKQEEKNFDLIDEQLLEGINLHKRSSRVVYQEPKADN</sequence>
<evidence type="ECO:0000313" key="3">
    <source>
        <dbReference type="EMBL" id="AHB99499.1"/>
    </source>
</evidence>
<dbReference type="SUPFAM" id="SSF82866">
    <property type="entry name" value="Multidrug efflux transporter AcrB transmembrane domain"/>
    <property type="match status" value="1"/>
</dbReference>
<feature type="transmembrane region" description="Helical" evidence="2">
    <location>
        <begin position="521"/>
        <end position="541"/>
    </location>
</feature>
<dbReference type="eggNOG" id="COG0841">
    <property type="taxonomic scope" value="Bacteria"/>
</dbReference>
<feature type="transmembrane region" description="Helical" evidence="2">
    <location>
        <begin position="620"/>
        <end position="644"/>
    </location>
</feature>
<feature type="transmembrane region" description="Helical" evidence="2">
    <location>
        <begin position="805"/>
        <end position="829"/>
    </location>
</feature>
<evidence type="ECO:0000313" key="4">
    <source>
        <dbReference type="Proteomes" id="UP000018735"/>
    </source>
</evidence>
<name>A0A0F6CK77_MYCGL</name>
<accession>A0A0F6CK77</accession>
<feature type="transmembrane region" description="Helical" evidence="2">
    <location>
        <begin position="746"/>
        <end position="766"/>
    </location>
</feature>
<feature type="transmembrane region" description="Helical" evidence="2">
    <location>
        <begin position="773"/>
        <end position="793"/>
    </location>
</feature>
<dbReference type="NCBIfam" id="NF045752">
    <property type="entry name" value="MPN396"/>
    <property type="match status" value="1"/>
</dbReference>
<feature type="transmembrane region" description="Helical" evidence="2">
    <location>
        <begin position="12"/>
        <end position="30"/>
    </location>
</feature>
<dbReference type="EMBL" id="CP006916">
    <property type="protein sequence ID" value="AHB99499.1"/>
    <property type="molecule type" value="Genomic_DNA"/>
</dbReference>
<feature type="transmembrane region" description="Helical" evidence="2">
    <location>
        <begin position="710"/>
        <end position="731"/>
    </location>
</feature>
<feature type="region of interest" description="Disordered" evidence="1">
    <location>
        <begin position="370"/>
        <end position="390"/>
    </location>
</feature>
<keyword evidence="2" id="KW-0472">Membrane</keyword>
<dbReference type="HOGENOM" id="CLU_304380_0_0_14"/>
<feature type="transmembrane region" description="Helical" evidence="2">
    <location>
        <begin position="850"/>
        <end position="872"/>
    </location>
</feature>
<feature type="transmembrane region" description="Helical" evidence="2">
    <location>
        <begin position="494"/>
        <end position="514"/>
    </location>
</feature>
<feature type="transmembrane region" description="Helical" evidence="2">
    <location>
        <begin position="547"/>
        <end position="571"/>
    </location>
</feature>
<dbReference type="AlphaFoldDB" id="A0A0F6CK77"/>
<reference evidence="3 4" key="1">
    <citation type="journal article" date="2011" name="PLoS ONE">
        <title>Core proteome of the minimal cell: comparative proteomics of three mollicute species.</title>
        <authorList>
            <person name="Fisunov G.Y."/>
            <person name="Alexeev D.G."/>
            <person name="Bazaleev N.A."/>
            <person name="Ladygina V.G."/>
            <person name="Galyamina M.A."/>
            <person name="Kondratov I.G."/>
            <person name="Zhukova N.A."/>
            <person name="Serebryakova M.V."/>
            <person name="Demina I.A."/>
            <person name="Govorun V.M."/>
        </authorList>
    </citation>
    <scope>NUCLEOTIDE SEQUENCE [LARGE SCALE GENOMIC DNA]</scope>
    <source>
        <strain evidence="3 4">S6</strain>
    </source>
</reference>
<dbReference type="RefSeq" id="WP_011883947.1">
    <property type="nucleotide sequence ID" value="NC_023030.2"/>
</dbReference>
<feature type="transmembrane region" description="Helical" evidence="2">
    <location>
        <begin position="592"/>
        <end position="614"/>
    </location>
</feature>
<keyword evidence="2" id="KW-0812">Transmembrane</keyword>
<protein>
    <submittedName>
        <fullName evidence="3">Uncharacterized protein</fullName>
    </submittedName>
</protein>
<keyword evidence="2" id="KW-1133">Transmembrane helix</keyword>
<evidence type="ECO:0000256" key="1">
    <source>
        <dbReference type="SAM" id="MobiDB-lite"/>
    </source>
</evidence>
<organism evidence="3 4">
    <name type="scientific">Mycoplasmoides gallisepticum S6</name>
    <dbReference type="NCBI Taxonomy" id="1006581"/>
    <lineage>
        <taxon>Bacteria</taxon>
        <taxon>Bacillati</taxon>
        <taxon>Mycoplasmatota</taxon>
        <taxon>Mycoplasmoidales</taxon>
        <taxon>Mycoplasmoidaceae</taxon>
        <taxon>Mycoplasmoides</taxon>
    </lineage>
</organism>
<dbReference type="KEGG" id="mgz:GCW_01085"/>